<organism evidence="1 2">
    <name type="scientific">Rhodalgimonas zhirmunskyi</name>
    <dbReference type="NCBI Taxonomy" id="2964767"/>
    <lineage>
        <taxon>Bacteria</taxon>
        <taxon>Pseudomonadati</taxon>
        <taxon>Pseudomonadota</taxon>
        <taxon>Alphaproteobacteria</taxon>
        <taxon>Rhodobacterales</taxon>
        <taxon>Roseobacteraceae</taxon>
        <taxon>Rhodalgimonas</taxon>
    </lineage>
</organism>
<proteinExistence type="predicted"/>
<evidence type="ECO:0000313" key="1">
    <source>
        <dbReference type="EMBL" id="MDQ2093995.1"/>
    </source>
</evidence>
<gene>
    <name evidence="1" type="ORF">NOI20_07735</name>
</gene>
<dbReference type="EMBL" id="JANFFA010000002">
    <property type="protein sequence ID" value="MDQ2093995.1"/>
    <property type="molecule type" value="Genomic_DNA"/>
</dbReference>
<dbReference type="Pfam" id="PF06748">
    <property type="entry name" value="DUF1217"/>
    <property type="match status" value="1"/>
</dbReference>
<protein>
    <submittedName>
        <fullName evidence="1">DUF1217 domain-containing protein</fullName>
    </submittedName>
</protein>
<dbReference type="Proteomes" id="UP001227162">
    <property type="component" value="Unassembled WGS sequence"/>
</dbReference>
<sequence length="262" mass="28976">MSFQPIIPTGGLVGWAFLNRTLERQTAAFDASADVTRDVDYFAEKIGGIETAEQLVSDRRLLSVALGAFGLSDDIDNKYFVRKVLEDGSLASDALANRLADDRYLSMTKAFGFGDYDVPRTKLSTFSDEIVSLYRERSFEVAVGEQNESLRFALNAQRELAEIAEDGSSDDTKWYRIMGNEPLREVFETALGLPDSFAALDLDLQLSGFREKSRAQLGGGEISQFSDPEQIDKLVQRYLVRAQLAEIQTTSAGSIALTLLQS</sequence>
<reference evidence="1" key="1">
    <citation type="submission" date="2022-07" db="EMBL/GenBank/DDBJ databases">
        <authorList>
            <person name="Otstavnykh N."/>
            <person name="Isaeva M."/>
            <person name="Bystritskaya E."/>
        </authorList>
    </citation>
    <scope>NUCLEOTIDE SEQUENCE</scope>
    <source>
        <strain evidence="1">10Alg 79</strain>
    </source>
</reference>
<comment type="caution">
    <text evidence="1">The sequence shown here is derived from an EMBL/GenBank/DDBJ whole genome shotgun (WGS) entry which is preliminary data.</text>
</comment>
<dbReference type="InterPro" id="IPR010626">
    <property type="entry name" value="DUF1217"/>
</dbReference>
<reference evidence="1" key="2">
    <citation type="submission" date="2023-04" db="EMBL/GenBank/DDBJ databases">
        <title>'Rhodoalgimonas zhirmunskyi' gen. nov., isolated from a red alga.</title>
        <authorList>
            <person name="Nedashkovskaya O.I."/>
            <person name="Otstavnykh N.Y."/>
            <person name="Bystritskaya E.P."/>
            <person name="Balabanova L.A."/>
            <person name="Isaeva M.P."/>
        </authorList>
    </citation>
    <scope>NUCLEOTIDE SEQUENCE</scope>
    <source>
        <strain evidence="1">10Alg 79</strain>
    </source>
</reference>
<name>A0AAJ1U6L5_9RHOB</name>
<dbReference type="AlphaFoldDB" id="A0AAJ1U6L5"/>
<dbReference type="InterPro" id="IPR023157">
    <property type="entry name" value="AGR-C-984p-like_sf"/>
</dbReference>
<evidence type="ECO:0000313" key="2">
    <source>
        <dbReference type="Proteomes" id="UP001227162"/>
    </source>
</evidence>
<dbReference type="RefSeq" id="WP_317625619.1">
    <property type="nucleotide sequence ID" value="NZ_JANFFA010000002.1"/>
</dbReference>
<dbReference type="SUPFAM" id="SSF158837">
    <property type="entry name" value="AGR C 984p-like"/>
    <property type="match status" value="1"/>
</dbReference>
<accession>A0AAJ1U6L5</accession>
<dbReference type="Gene3D" id="1.10.3700.10">
    <property type="entry name" value="AGR C 984p-like"/>
    <property type="match status" value="1"/>
</dbReference>
<keyword evidence="2" id="KW-1185">Reference proteome</keyword>